<keyword evidence="1" id="KW-0812">Transmembrane</keyword>
<keyword evidence="1" id="KW-1133">Transmembrane helix</keyword>
<dbReference type="Proteomes" id="UP000284841">
    <property type="component" value="Unassembled WGS sequence"/>
</dbReference>
<name>A0A415E507_9FIRM</name>
<dbReference type="STRING" id="1776384.GCA_900086585_03602"/>
<gene>
    <name evidence="2" type="ORF">DW099_06380</name>
</gene>
<dbReference type="OrthoDB" id="1957654at2"/>
<proteinExistence type="predicted"/>
<evidence type="ECO:0000256" key="1">
    <source>
        <dbReference type="SAM" id="Phobius"/>
    </source>
</evidence>
<reference evidence="2 3" key="1">
    <citation type="submission" date="2018-08" db="EMBL/GenBank/DDBJ databases">
        <title>A genome reference for cultivated species of the human gut microbiota.</title>
        <authorList>
            <person name="Zou Y."/>
            <person name="Xue W."/>
            <person name="Luo G."/>
        </authorList>
    </citation>
    <scope>NUCLEOTIDE SEQUENCE [LARGE SCALE GENOMIC DNA]</scope>
    <source>
        <strain evidence="2 3">AM07-24</strain>
    </source>
</reference>
<keyword evidence="1" id="KW-0472">Membrane</keyword>
<organism evidence="2 3">
    <name type="scientific">Emergencia timonensis</name>
    <dbReference type="NCBI Taxonomy" id="1776384"/>
    <lineage>
        <taxon>Bacteria</taxon>
        <taxon>Bacillati</taxon>
        <taxon>Bacillota</taxon>
        <taxon>Clostridia</taxon>
        <taxon>Peptostreptococcales</taxon>
        <taxon>Anaerovoracaceae</taxon>
        <taxon>Emergencia</taxon>
    </lineage>
</organism>
<dbReference type="EMBL" id="QRMS01000002">
    <property type="protein sequence ID" value="RHJ88733.1"/>
    <property type="molecule type" value="Genomic_DNA"/>
</dbReference>
<feature type="transmembrane region" description="Helical" evidence="1">
    <location>
        <begin position="31"/>
        <end position="52"/>
    </location>
</feature>
<dbReference type="AlphaFoldDB" id="A0A415E507"/>
<evidence type="ECO:0000313" key="2">
    <source>
        <dbReference type="EMBL" id="RHJ88733.1"/>
    </source>
</evidence>
<accession>A0A415E507</accession>
<feature type="transmembrane region" description="Helical" evidence="1">
    <location>
        <begin position="7"/>
        <end position="25"/>
    </location>
</feature>
<keyword evidence="3" id="KW-1185">Reference proteome</keyword>
<protein>
    <submittedName>
        <fullName evidence="2">Uncharacterized protein</fullName>
    </submittedName>
</protein>
<comment type="caution">
    <text evidence="2">The sequence shown here is derived from an EMBL/GenBank/DDBJ whole genome shotgun (WGS) entry which is preliminary data.</text>
</comment>
<sequence length="60" mass="6662">MQKVQILALIILVITLLIAGFHMLIIPLSDWIVRITGIVMLVSVAVCAYSTVRVSQIKKK</sequence>
<evidence type="ECO:0000313" key="3">
    <source>
        <dbReference type="Proteomes" id="UP000284841"/>
    </source>
</evidence>